<proteinExistence type="predicted"/>
<feature type="compositionally biased region" description="Acidic residues" evidence="2">
    <location>
        <begin position="129"/>
        <end position="140"/>
    </location>
</feature>
<dbReference type="Proteomes" id="UP001519460">
    <property type="component" value="Unassembled WGS sequence"/>
</dbReference>
<evidence type="ECO:0000256" key="2">
    <source>
        <dbReference type="SAM" id="MobiDB-lite"/>
    </source>
</evidence>
<gene>
    <name evidence="6" type="ORF">BaRGS_00017309</name>
</gene>
<dbReference type="EMBL" id="JACVVK020000114">
    <property type="protein sequence ID" value="KAK7491480.1"/>
    <property type="molecule type" value="Genomic_DNA"/>
</dbReference>
<evidence type="ECO:0000256" key="3">
    <source>
        <dbReference type="SAM" id="Phobius"/>
    </source>
</evidence>
<feature type="compositionally biased region" description="Basic and acidic residues" evidence="2">
    <location>
        <begin position="104"/>
        <end position="113"/>
    </location>
</feature>
<keyword evidence="3" id="KW-0472">Membrane</keyword>
<feature type="domain" description="TNFR-Cys" evidence="5">
    <location>
        <begin position="28"/>
        <end position="66"/>
    </location>
</feature>
<feature type="signal peptide" evidence="4">
    <location>
        <begin position="1"/>
        <end position="18"/>
    </location>
</feature>
<dbReference type="InterPro" id="IPR001368">
    <property type="entry name" value="TNFR/NGFR_Cys_rich_reg"/>
</dbReference>
<feature type="disulfide bond" evidence="1">
    <location>
        <begin position="48"/>
        <end position="66"/>
    </location>
</feature>
<keyword evidence="7" id="KW-1185">Reference proteome</keyword>
<keyword evidence="3" id="KW-1133">Transmembrane helix</keyword>
<feature type="transmembrane region" description="Helical" evidence="3">
    <location>
        <begin position="189"/>
        <end position="215"/>
    </location>
</feature>
<feature type="chain" id="PRO_5044805993" description="TNFR-Cys domain-containing protein" evidence="4">
    <location>
        <begin position="19"/>
        <end position="240"/>
    </location>
</feature>
<dbReference type="AlphaFoldDB" id="A0ABD0KWD6"/>
<sequence>MLTSPGALVQGFLTLVTAVTVGRSSFAECPAGTFYNTEREECQTCATCPTNQIISKPCSERRDTICGPFNDFHGFHPAPRERLGDLPVPDEAADGGGKVNDGLDVNRSKKLPDNDEDVDEVFMDSRTDDDVDSEVPDPDGDASKGQKRGGKVDEDPDSATLIPASRPRHQDDEGPSMHNRDGAECQWKVLALALIVVLCVVCVFLIIFVFAVCYLRTRRAHLQKVLYSAGELSTDGILSS</sequence>
<reference evidence="6 7" key="1">
    <citation type="journal article" date="2023" name="Sci. Data">
        <title>Genome assembly of the Korean intertidal mud-creeper Batillaria attramentaria.</title>
        <authorList>
            <person name="Patra A.K."/>
            <person name="Ho P.T."/>
            <person name="Jun S."/>
            <person name="Lee S.J."/>
            <person name="Kim Y."/>
            <person name="Won Y.J."/>
        </authorList>
    </citation>
    <scope>NUCLEOTIDE SEQUENCE [LARGE SCALE GENOMIC DNA]</scope>
    <source>
        <strain evidence="6">Wonlab-2016</strain>
    </source>
</reference>
<comment type="caution">
    <text evidence="6">The sequence shown here is derived from an EMBL/GenBank/DDBJ whole genome shotgun (WGS) entry which is preliminary data.</text>
</comment>
<keyword evidence="1" id="KW-1015">Disulfide bond</keyword>
<keyword evidence="4" id="KW-0732">Signal</keyword>
<evidence type="ECO:0000313" key="6">
    <source>
        <dbReference type="EMBL" id="KAK7491480.1"/>
    </source>
</evidence>
<dbReference type="SMART" id="SM00208">
    <property type="entry name" value="TNFR"/>
    <property type="match status" value="1"/>
</dbReference>
<evidence type="ECO:0000256" key="4">
    <source>
        <dbReference type="SAM" id="SignalP"/>
    </source>
</evidence>
<keyword evidence="3" id="KW-0812">Transmembrane</keyword>
<dbReference type="Pfam" id="PF00020">
    <property type="entry name" value="TNFR_c6"/>
    <property type="match status" value="1"/>
</dbReference>
<organism evidence="6 7">
    <name type="scientific">Batillaria attramentaria</name>
    <dbReference type="NCBI Taxonomy" id="370345"/>
    <lineage>
        <taxon>Eukaryota</taxon>
        <taxon>Metazoa</taxon>
        <taxon>Spiralia</taxon>
        <taxon>Lophotrochozoa</taxon>
        <taxon>Mollusca</taxon>
        <taxon>Gastropoda</taxon>
        <taxon>Caenogastropoda</taxon>
        <taxon>Sorbeoconcha</taxon>
        <taxon>Cerithioidea</taxon>
        <taxon>Batillariidae</taxon>
        <taxon>Batillaria</taxon>
    </lineage>
</organism>
<feature type="disulfide bond" evidence="1">
    <location>
        <begin position="45"/>
        <end position="58"/>
    </location>
</feature>
<evidence type="ECO:0000259" key="5">
    <source>
        <dbReference type="PROSITE" id="PS50050"/>
    </source>
</evidence>
<evidence type="ECO:0000313" key="7">
    <source>
        <dbReference type="Proteomes" id="UP001519460"/>
    </source>
</evidence>
<name>A0ABD0KWD6_9CAEN</name>
<comment type="caution">
    <text evidence="1">Lacks conserved residue(s) required for the propagation of feature annotation.</text>
</comment>
<protein>
    <recommendedName>
        <fullName evidence="5">TNFR-Cys domain-containing protein</fullName>
    </recommendedName>
</protein>
<dbReference type="PROSITE" id="PS00652">
    <property type="entry name" value="TNFR_NGFR_1"/>
    <property type="match status" value="1"/>
</dbReference>
<feature type="repeat" description="TNFR-Cys" evidence="1">
    <location>
        <begin position="28"/>
        <end position="66"/>
    </location>
</feature>
<evidence type="ECO:0000256" key="1">
    <source>
        <dbReference type="PROSITE-ProRule" id="PRU00206"/>
    </source>
</evidence>
<feature type="region of interest" description="Disordered" evidence="2">
    <location>
        <begin position="77"/>
        <end position="179"/>
    </location>
</feature>
<dbReference type="PROSITE" id="PS50050">
    <property type="entry name" value="TNFR_NGFR_2"/>
    <property type="match status" value="1"/>
</dbReference>
<accession>A0ABD0KWD6</accession>
<dbReference type="Gene3D" id="2.10.50.10">
    <property type="entry name" value="Tumor Necrosis Factor Receptor, subunit A, domain 2"/>
    <property type="match status" value="1"/>
</dbReference>